<dbReference type="KEGG" id="sshi:J5U23_01523"/>
<evidence type="ECO:0000313" key="2">
    <source>
        <dbReference type="Proteomes" id="UP000694018"/>
    </source>
</evidence>
<dbReference type="Proteomes" id="UP000694018">
    <property type="component" value="Chromosome"/>
</dbReference>
<accession>A0A8F5BNM4</accession>
<dbReference type="AlphaFoldDB" id="A0A8F5BNM4"/>
<evidence type="ECO:0000313" key="1">
    <source>
        <dbReference type="EMBL" id="QXJ28654.1"/>
    </source>
</evidence>
<dbReference type="OrthoDB" id="42579at2157"/>
<dbReference type="RefSeq" id="WP_218267427.1">
    <property type="nucleotide sequence ID" value="NZ_CP077717.1"/>
</dbReference>
<reference evidence="1" key="1">
    <citation type="journal article" date="2021" name="Environ. Microbiol.">
        <title>New insights into the diversity and evolution of the archaeal mobilome from three complete genomes of Saccharolobus shibatae.</title>
        <authorList>
            <person name="Medvedeva S."/>
            <person name="Brandt D."/>
            <person name="Cvirkaite-Krupovic V."/>
            <person name="Liu Y."/>
            <person name="Severinov K."/>
            <person name="Ishino S."/>
            <person name="Ishino Y."/>
            <person name="Prangishvili D."/>
            <person name="Kalinowski J."/>
            <person name="Krupovic M."/>
        </authorList>
    </citation>
    <scope>NUCLEOTIDE SEQUENCE</scope>
    <source>
        <strain evidence="1">B12</strain>
    </source>
</reference>
<organism evidence="1 2">
    <name type="scientific">Saccharolobus shibatae (strain ATCC 51178 / DSM 5389 / JCM 8931 / NBRC 15437 / B12)</name>
    <name type="common">Sulfolobus shibatae</name>
    <dbReference type="NCBI Taxonomy" id="523848"/>
    <lineage>
        <taxon>Archaea</taxon>
        <taxon>Thermoproteota</taxon>
        <taxon>Thermoprotei</taxon>
        <taxon>Sulfolobales</taxon>
        <taxon>Sulfolobaceae</taxon>
        <taxon>Saccharolobus</taxon>
    </lineage>
</organism>
<dbReference type="EMBL" id="CP077717">
    <property type="protein sequence ID" value="QXJ28654.1"/>
    <property type="molecule type" value="Genomic_DNA"/>
</dbReference>
<proteinExistence type="predicted"/>
<dbReference type="GeneID" id="65563091"/>
<name>A0A8F5BNM4_SACSH</name>
<gene>
    <name evidence="1" type="ORF">J5U23_01523</name>
</gene>
<sequence>MKNKALIVLPIFILLLLPVFFPDTYPFSPFNTGSQGTSYFYNSFENITSSNVTILILMENINNITPYLIYLLKGNTIIITGNYSSVNDFLHKLNASVIIAPVVLTSNLYYYMNNEIIIVNESSYTLIFPYAHPIIGGIPLVKVDNNSIITYYQYGSGKIIIISTPYFFLNKYYKLFNNSEYLHEITGTNKIRIIIYAQDSRLSEFKEFLLSFKSLHL</sequence>
<protein>
    <submittedName>
        <fullName evidence="1">Uncharacterized protein</fullName>
    </submittedName>
</protein>